<keyword evidence="3" id="KW-1185">Reference proteome</keyword>
<evidence type="ECO:0000256" key="1">
    <source>
        <dbReference type="SAM" id="MobiDB-lite"/>
    </source>
</evidence>
<name>A0A7J0H2K5_9ERIC</name>
<dbReference type="AlphaFoldDB" id="A0A7J0H2K5"/>
<evidence type="ECO:0000313" key="2">
    <source>
        <dbReference type="EMBL" id="GFZ17024.1"/>
    </source>
</evidence>
<sequence length="172" mass="19062">MGEGDVGQRWWPKVARGSGSSENHKNRRRNGVSPVTGMVRTNSQGDGELKGAGREWIRLLAVEVSGGSQNEIGLHMWVPATNRRHGKYQGTPDGEGNTLVVVGGDLVVAGGRWWTRVRRERGKGFGGCRRWEVRGGGWGGYRGLIRTDNGRERWPEIPRPCPLSSSRLTAWY</sequence>
<organism evidence="2 3">
    <name type="scientific">Actinidia rufa</name>
    <dbReference type="NCBI Taxonomy" id="165716"/>
    <lineage>
        <taxon>Eukaryota</taxon>
        <taxon>Viridiplantae</taxon>
        <taxon>Streptophyta</taxon>
        <taxon>Embryophyta</taxon>
        <taxon>Tracheophyta</taxon>
        <taxon>Spermatophyta</taxon>
        <taxon>Magnoliopsida</taxon>
        <taxon>eudicotyledons</taxon>
        <taxon>Gunneridae</taxon>
        <taxon>Pentapetalae</taxon>
        <taxon>asterids</taxon>
        <taxon>Ericales</taxon>
        <taxon>Actinidiaceae</taxon>
        <taxon>Actinidia</taxon>
    </lineage>
</organism>
<reference evidence="2 3" key="1">
    <citation type="submission" date="2019-07" db="EMBL/GenBank/DDBJ databases">
        <title>De Novo Assembly of kiwifruit Actinidia rufa.</title>
        <authorList>
            <person name="Sugita-Konishi S."/>
            <person name="Sato K."/>
            <person name="Mori E."/>
            <person name="Abe Y."/>
            <person name="Kisaki G."/>
            <person name="Hamano K."/>
            <person name="Suezawa K."/>
            <person name="Otani M."/>
            <person name="Fukuda T."/>
            <person name="Manabe T."/>
            <person name="Gomi K."/>
            <person name="Tabuchi M."/>
            <person name="Akimitsu K."/>
            <person name="Kataoka I."/>
        </authorList>
    </citation>
    <scope>NUCLEOTIDE SEQUENCE [LARGE SCALE GENOMIC DNA]</scope>
    <source>
        <strain evidence="3">cv. Fuchu</strain>
    </source>
</reference>
<gene>
    <name evidence="2" type="ORF">Acr_26g0002940</name>
</gene>
<evidence type="ECO:0000313" key="3">
    <source>
        <dbReference type="Proteomes" id="UP000585474"/>
    </source>
</evidence>
<feature type="region of interest" description="Disordered" evidence="1">
    <location>
        <begin position="1"/>
        <end position="47"/>
    </location>
</feature>
<accession>A0A7J0H2K5</accession>
<comment type="caution">
    <text evidence="2">The sequence shown here is derived from an EMBL/GenBank/DDBJ whole genome shotgun (WGS) entry which is preliminary data.</text>
</comment>
<dbReference type="Proteomes" id="UP000585474">
    <property type="component" value="Unassembled WGS sequence"/>
</dbReference>
<dbReference type="EMBL" id="BJWL01000026">
    <property type="protein sequence ID" value="GFZ17024.1"/>
    <property type="molecule type" value="Genomic_DNA"/>
</dbReference>
<protein>
    <submittedName>
        <fullName evidence="2">Uncharacterized protein</fullName>
    </submittedName>
</protein>
<proteinExistence type="predicted"/>